<dbReference type="InterPro" id="IPR021799">
    <property type="entry name" value="PIN-like_prokaryotic"/>
</dbReference>
<dbReference type="AlphaFoldDB" id="A0A8J6NTJ3"/>
<dbReference type="Pfam" id="PF11848">
    <property type="entry name" value="DUF3368"/>
    <property type="match status" value="1"/>
</dbReference>
<sequence>MSSLVVADAGPLIGMARTGHLSILKSLYNSISIPSRVFEELKVSSHKPGTMALSEAINAGWIKIVELKQASESSILRLLIDAGEAESIQLALEKNARLLIIDDRKGRKIAKSRGIKVIGTGGILIMAKRAGILDRVSPVLNALSDAGYRLSPDLFKRIMELANEG</sequence>
<name>A0A8J6NTJ3_9BACT</name>
<gene>
    <name evidence="1" type="ORF">H8D96_17215</name>
</gene>
<dbReference type="Proteomes" id="UP000605201">
    <property type="component" value="Unassembled WGS sequence"/>
</dbReference>
<evidence type="ECO:0000313" key="1">
    <source>
        <dbReference type="EMBL" id="MBC8433651.1"/>
    </source>
</evidence>
<proteinExistence type="predicted"/>
<dbReference type="EMBL" id="JACNIG010000316">
    <property type="protein sequence ID" value="MBC8433651.1"/>
    <property type="molecule type" value="Genomic_DNA"/>
</dbReference>
<protein>
    <submittedName>
        <fullName evidence="1">DUF3368 domain-containing protein</fullName>
    </submittedName>
</protein>
<organism evidence="1 2">
    <name type="scientific">Candidatus Desulfatibia vada</name>
    <dbReference type="NCBI Taxonomy" id="2841696"/>
    <lineage>
        <taxon>Bacteria</taxon>
        <taxon>Pseudomonadati</taxon>
        <taxon>Thermodesulfobacteriota</taxon>
        <taxon>Desulfobacteria</taxon>
        <taxon>Desulfobacterales</taxon>
        <taxon>Desulfobacterales incertae sedis</taxon>
        <taxon>Candidatus Desulfatibia</taxon>
    </lineage>
</organism>
<dbReference type="PANTHER" id="PTHR39550:SF1">
    <property type="entry name" value="SLL0658 PROTEIN"/>
    <property type="match status" value="1"/>
</dbReference>
<evidence type="ECO:0000313" key="2">
    <source>
        <dbReference type="Proteomes" id="UP000605201"/>
    </source>
</evidence>
<comment type="caution">
    <text evidence="1">The sequence shown here is derived from an EMBL/GenBank/DDBJ whole genome shotgun (WGS) entry which is preliminary data.</text>
</comment>
<accession>A0A8J6NTJ3</accession>
<reference evidence="1 2" key="1">
    <citation type="submission" date="2020-08" db="EMBL/GenBank/DDBJ databases">
        <title>Bridging the membrane lipid divide: bacteria of the FCB group superphylum have the potential to synthesize archaeal ether lipids.</title>
        <authorList>
            <person name="Villanueva L."/>
            <person name="Von Meijenfeldt F.A.B."/>
            <person name="Westbye A.B."/>
            <person name="Yadav S."/>
            <person name="Hopmans E.C."/>
            <person name="Dutilh B.E."/>
            <person name="Sinninghe Damste J.S."/>
        </authorList>
    </citation>
    <scope>NUCLEOTIDE SEQUENCE [LARGE SCALE GENOMIC DNA]</scope>
    <source>
        <strain evidence="1">NIOZ-UU17</strain>
    </source>
</reference>
<dbReference type="PANTHER" id="PTHR39550">
    <property type="entry name" value="SLL0658 PROTEIN"/>
    <property type="match status" value="1"/>
</dbReference>